<dbReference type="AlphaFoldDB" id="A0A9W4XXJ7"/>
<organism evidence="2 3">
    <name type="scientific">Periconia digitata</name>
    <dbReference type="NCBI Taxonomy" id="1303443"/>
    <lineage>
        <taxon>Eukaryota</taxon>
        <taxon>Fungi</taxon>
        <taxon>Dikarya</taxon>
        <taxon>Ascomycota</taxon>
        <taxon>Pezizomycotina</taxon>
        <taxon>Dothideomycetes</taxon>
        <taxon>Pleosporomycetidae</taxon>
        <taxon>Pleosporales</taxon>
        <taxon>Massarineae</taxon>
        <taxon>Periconiaceae</taxon>
        <taxon>Periconia</taxon>
    </lineage>
</organism>
<name>A0A9W4XXJ7_9PLEO</name>
<keyword evidence="1" id="KW-0732">Signal</keyword>
<dbReference type="EMBL" id="CAOQHR010000007">
    <property type="protein sequence ID" value="CAI6337927.1"/>
    <property type="molecule type" value="Genomic_DNA"/>
</dbReference>
<feature type="chain" id="PRO_5040765952" evidence="1">
    <location>
        <begin position="20"/>
        <end position="107"/>
    </location>
</feature>
<dbReference type="Proteomes" id="UP001152607">
    <property type="component" value="Unassembled WGS sequence"/>
</dbReference>
<reference evidence="2" key="1">
    <citation type="submission" date="2023-01" db="EMBL/GenBank/DDBJ databases">
        <authorList>
            <person name="Van Ghelder C."/>
            <person name="Rancurel C."/>
        </authorList>
    </citation>
    <scope>NUCLEOTIDE SEQUENCE</scope>
    <source>
        <strain evidence="2">CNCM I-4278</strain>
    </source>
</reference>
<evidence type="ECO:0000313" key="3">
    <source>
        <dbReference type="Proteomes" id="UP001152607"/>
    </source>
</evidence>
<keyword evidence="3" id="KW-1185">Reference proteome</keyword>
<evidence type="ECO:0000313" key="2">
    <source>
        <dbReference type="EMBL" id="CAI6337927.1"/>
    </source>
</evidence>
<feature type="signal peptide" evidence="1">
    <location>
        <begin position="1"/>
        <end position="19"/>
    </location>
</feature>
<sequence length="107" mass="11657">MQPTQILSILAFAPFLALANPVQIDRSHELVRRGGIDFCGSVRQALNGACTEDSGDLGAHACDKDNDRRVLVCNAVGNGRKWQVERTCSEKCRCDKGTPLRGNLVCK</sequence>
<gene>
    <name evidence="2" type="ORF">PDIGIT_LOCUS11046</name>
</gene>
<evidence type="ECO:0000256" key="1">
    <source>
        <dbReference type="SAM" id="SignalP"/>
    </source>
</evidence>
<comment type="caution">
    <text evidence="2">The sequence shown here is derived from an EMBL/GenBank/DDBJ whole genome shotgun (WGS) entry which is preliminary data.</text>
</comment>
<accession>A0A9W4XXJ7</accession>
<protein>
    <submittedName>
        <fullName evidence="2">Uncharacterized protein</fullName>
    </submittedName>
</protein>
<proteinExistence type="predicted"/>